<proteinExistence type="predicted"/>
<dbReference type="Gramene" id="Pp3c21_9370V3.1">
    <property type="protein sequence ID" value="Pp3c21_9370V3.1"/>
    <property type="gene ID" value="Pp3c21_9370"/>
</dbReference>
<accession>A0A7I4C8C9</accession>
<keyword evidence="2" id="KW-1185">Reference proteome</keyword>
<name>A0A7I4C8C9_PHYPA</name>
<protein>
    <submittedName>
        <fullName evidence="1">Uncharacterized protein</fullName>
    </submittedName>
</protein>
<dbReference type="Proteomes" id="UP000006727">
    <property type="component" value="Chromosome 21"/>
</dbReference>
<evidence type="ECO:0000313" key="1">
    <source>
        <dbReference type="EnsemblPlants" id="Pp3c21_9370V3.1"/>
    </source>
</evidence>
<reference evidence="1 2" key="1">
    <citation type="journal article" date="2008" name="Science">
        <title>The Physcomitrella genome reveals evolutionary insights into the conquest of land by plants.</title>
        <authorList>
            <person name="Rensing S."/>
            <person name="Lang D."/>
            <person name="Zimmer A."/>
            <person name="Terry A."/>
            <person name="Salamov A."/>
            <person name="Shapiro H."/>
            <person name="Nishiyama T."/>
            <person name="Perroud P.-F."/>
            <person name="Lindquist E."/>
            <person name="Kamisugi Y."/>
            <person name="Tanahashi T."/>
            <person name="Sakakibara K."/>
            <person name="Fujita T."/>
            <person name="Oishi K."/>
            <person name="Shin-I T."/>
            <person name="Kuroki Y."/>
            <person name="Toyoda A."/>
            <person name="Suzuki Y."/>
            <person name="Hashimoto A."/>
            <person name="Yamaguchi K."/>
            <person name="Sugano A."/>
            <person name="Kohara Y."/>
            <person name="Fujiyama A."/>
            <person name="Anterola A."/>
            <person name="Aoki S."/>
            <person name="Ashton N."/>
            <person name="Barbazuk W.B."/>
            <person name="Barker E."/>
            <person name="Bennetzen J."/>
            <person name="Bezanilla M."/>
            <person name="Blankenship R."/>
            <person name="Cho S.H."/>
            <person name="Dutcher S."/>
            <person name="Estelle M."/>
            <person name="Fawcett J.A."/>
            <person name="Gundlach H."/>
            <person name="Hanada K."/>
            <person name="Heyl A."/>
            <person name="Hicks K.A."/>
            <person name="Hugh J."/>
            <person name="Lohr M."/>
            <person name="Mayer K."/>
            <person name="Melkozernov A."/>
            <person name="Murata T."/>
            <person name="Nelson D."/>
            <person name="Pils B."/>
            <person name="Prigge M."/>
            <person name="Reiss B."/>
            <person name="Renner T."/>
            <person name="Rombauts S."/>
            <person name="Rushton P."/>
            <person name="Sanderfoot A."/>
            <person name="Schween G."/>
            <person name="Shiu S.-H."/>
            <person name="Stueber K."/>
            <person name="Theodoulou F.L."/>
            <person name="Tu H."/>
            <person name="Van de Peer Y."/>
            <person name="Verrier P.J."/>
            <person name="Waters E."/>
            <person name="Wood A."/>
            <person name="Yang L."/>
            <person name="Cove D."/>
            <person name="Cuming A."/>
            <person name="Hasebe M."/>
            <person name="Lucas S."/>
            <person name="Mishler D.B."/>
            <person name="Reski R."/>
            <person name="Grigoriev I."/>
            <person name="Quatrano R.S."/>
            <person name="Boore J.L."/>
        </authorList>
    </citation>
    <scope>NUCLEOTIDE SEQUENCE [LARGE SCALE GENOMIC DNA]</scope>
    <source>
        <strain evidence="1 2">cv. Gransden 2004</strain>
    </source>
</reference>
<evidence type="ECO:0000313" key="2">
    <source>
        <dbReference type="Proteomes" id="UP000006727"/>
    </source>
</evidence>
<dbReference type="EnsemblPlants" id="Pp3c21_9370V3.1">
    <property type="protein sequence ID" value="Pp3c21_9370V3.1"/>
    <property type="gene ID" value="Pp3c21_9370"/>
</dbReference>
<dbReference type="EMBL" id="ABEU02000021">
    <property type="status" value="NOT_ANNOTATED_CDS"/>
    <property type="molecule type" value="Genomic_DNA"/>
</dbReference>
<reference evidence="1 2" key="2">
    <citation type="journal article" date="2018" name="Plant J.">
        <title>The Physcomitrella patens chromosome-scale assembly reveals moss genome structure and evolution.</title>
        <authorList>
            <person name="Lang D."/>
            <person name="Ullrich K.K."/>
            <person name="Murat F."/>
            <person name="Fuchs J."/>
            <person name="Jenkins J."/>
            <person name="Haas F.B."/>
            <person name="Piednoel M."/>
            <person name="Gundlach H."/>
            <person name="Van Bel M."/>
            <person name="Meyberg R."/>
            <person name="Vives C."/>
            <person name="Morata J."/>
            <person name="Symeonidi A."/>
            <person name="Hiss M."/>
            <person name="Muchero W."/>
            <person name="Kamisugi Y."/>
            <person name="Saleh O."/>
            <person name="Blanc G."/>
            <person name="Decker E.L."/>
            <person name="van Gessel N."/>
            <person name="Grimwood J."/>
            <person name="Hayes R.D."/>
            <person name="Graham S.W."/>
            <person name="Gunter L.E."/>
            <person name="McDaniel S.F."/>
            <person name="Hoernstein S.N.W."/>
            <person name="Larsson A."/>
            <person name="Li F.W."/>
            <person name="Perroud P.F."/>
            <person name="Phillips J."/>
            <person name="Ranjan P."/>
            <person name="Rokshar D.S."/>
            <person name="Rothfels C.J."/>
            <person name="Schneider L."/>
            <person name="Shu S."/>
            <person name="Stevenson D.W."/>
            <person name="Thummler F."/>
            <person name="Tillich M."/>
            <person name="Villarreal Aguilar J.C."/>
            <person name="Widiez T."/>
            <person name="Wong G.K."/>
            <person name="Wymore A."/>
            <person name="Zhang Y."/>
            <person name="Zimmer A.D."/>
            <person name="Quatrano R.S."/>
            <person name="Mayer K.F.X."/>
            <person name="Goodstein D."/>
            <person name="Casacuberta J.M."/>
            <person name="Vandepoele K."/>
            <person name="Reski R."/>
            <person name="Cuming A.C."/>
            <person name="Tuskan G.A."/>
            <person name="Maumus F."/>
            <person name="Salse J."/>
            <person name="Schmutz J."/>
            <person name="Rensing S.A."/>
        </authorList>
    </citation>
    <scope>NUCLEOTIDE SEQUENCE [LARGE SCALE GENOMIC DNA]</scope>
    <source>
        <strain evidence="1 2">cv. Gransden 2004</strain>
    </source>
</reference>
<dbReference type="AlphaFoldDB" id="A0A7I4C8C9"/>
<reference evidence="1" key="3">
    <citation type="submission" date="2020-12" db="UniProtKB">
        <authorList>
            <consortium name="EnsemblPlants"/>
        </authorList>
    </citation>
    <scope>IDENTIFICATION</scope>
</reference>
<sequence length="76" mass="8270">MVVRVWGEACCGGESSSSGMIRQCRGVEWREEVFGRGEQYCGGEEMVAFGVYPVGSQLPALVSRVIRSFVSVNSGY</sequence>
<organism evidence="1 2">
    <name type="scientific">Physcomitrium patens</name>
    <name type="common">Spreading-leaved earth moss</name>
    <name type="synonym">Physcomitrella patens</name>
    <dbReference type="NCBI Taxonomy" id="3218"/>
    <lineage>
        <taxon>Eukaryota</taxon>
        <taxon>Viridiplantae</taxon>
        <taxon>Streptophyta</taxon>
        <taxon>Embryophyta</taxon>
        <taxon>Bryophyta</taxon>
        <taxon>Bryophytina</taxon>
        <taxon>Bryopsida</taxon>
        <taxon>Funariidae</taxon>
        <taxon>Funariales</taxon>
        <taxon>Funariaceae</taxon>
        <taxon>Physcomitrium</taxon>
    </lineage>
</organism>